<name>A0A8S3SP92_MYTED</name>
<evidence type="ECO:0000313" key="1">
    <source>
        <dbReference type="EMBL" id="CAG2222613.1"/>
    </source>
</evidence>
<dbReference type="Proteomes" id="UP000683360">
    <property type="component" value="Unassembled WGS sequence"/>
</dbReference>
<keyword evidence="2" id="KW-1185">Reference proteome</keyword>
<proteinExistence type="predicted"/>
<evidence type="ECO:0000313" key="2">
    <source>
        <dbReference type="Proteomes" id="UP000683360"/>
    </source>
</evidence>
<accession>A0A8S3SP92</accession>
<reference evidence="1" key="1">
    <citation type="submission" date="2021-03" db="EMBL/GenBank/DDBJ databases">
        <authorList>
            <person name="Bekaert M."/>
        </authorList>
    </citation>
    <scope>NUCLEOTIDE SEQUENCE</scope>
</reference>
<gene>
    <name evidence="1" type="ORF">MEDL_35975</name>
</gene>
<sequence>MKVGKCVITSQPELRCCIDEITELNMKTVMVVGGVKQRKVTLPSAHDFKIEDLNPYDIIGQHGANLLLEIQDSCFEKTGDEEDGRSLVFGAICVGTQVIFTALEMNKSHIHAIKQLEGEDLNKVVGDDNVVETSSISYTRPYNILKAADRSEMYEPLLRMIFCSANPPIVYGTLLYYAYQWIEKSAADFTTMLTVTMLKPVNLHFIDTQNLKSQSVEKLKSSL</sequence>
<dbReference type="OrthoDB" id="6164096at2759"/>
<dbReference type="EMBL" id="CAJPWZ010001763">
    <property type="protein sequence ID" value="CAG2222613.1"/>
    <property type="molecule type" value="Genomic_DNA"/>
</dbReference>
<comment type="caution">
    <text evidence="1">The sequence shown here is derived from an EMBL/GenBank/DDBJ whole genome shotgun (WGS) entry which is preliminary data.</text>
</comment>
<organism evidence="1 2">
    <name type="scientific">Mytilus edulis</name>
    <name type="common">Blue mussel</name>
    <dbReference type="NCBI Taxonomy" id="6550"/>
    <lineage>
        <taxon>Eukaryota</taxon>
        <taxon>Metazoa</taxon>
        <taxon>Spiralia</taxon>
        <taxon>Lophotrochozoa</taxon>
        <taxon>Mollusca</taxon>
        <taxon>Bivalvia</taxon>
        <taxon>Autobranchia</taxon>
        <taxon>Pteriomorphia</taxon>
        <taxon>Mytilida</taxon>
        <taxon>Mytiloidea</taxon>
        <taxon>Mytilidae</taxon>
        <taxon>Mytilinae</taxon>
        <taxon>Mytilus</taxon>
    </lineage>
</organism>
<dbReference type="AlphaFoldDB" id="A0A8S3SP92"/>
<protein>
    <submittedName>
        <fullName evidence="1">Uncharacterized protein</fullName>
    </submittedName>
</protein>